<dbReference type="Proteomes" id="UP001501508">
    <property type="component" value="Unassembled WGS sequence"/>
</dbReference>
<reference evidence="4" key="1">
    <citation type="journal article" date="2019" name="Int. J. Syst. Evol. Microbiol.">
        <title>The Global Catalogue of Microorganisms (GCM) 10K type strain sequencing project: providing services to taxonomists for standard genome sequencing and annotation.</title>
        <authorList>
            <consortium name="The Broad Institute Genomics Platform"/>
            <consortium name="The Broad Institute Genome Sequencing Center for Infectious Disease"/>
            <person name="Wu L."/>
            <person name="Ma J."/>
        </authorList>
    </citation>
    <scope>NUCLEOTIDE SEQUENCE [LARGE SCALE GENOMIC DNA]</scope>
    <source>
        <strain evidence="4">JCM 31920</strain>
    </source>
</reference>
<feature type="compositionally biased region" description="Polar residues" evidence="1">
    <location>
        <begin position="1261"/>
        <end position="1272"/>
    </location>
</feature>
<comment type="caution">
    <text evidence="3">The sequence shown here is derived from an EMBL/GenBank/DDBJ whole genome shotgun (WGS) entry which is preliminary data.</text>
</comment>
<keyword evidence="4" id="KW-1185">Reference proteome</keyword>
<proteinExistence type="predicted"/>
<evidence type="ECO:0000313" key="4">
    <source>
        <dbReference type="Proteomes" id="UP001501508"/>
    </source>
</evidence>
<dbReference type="PANTHER" id="PTHR44119">
    <property type="entry name" value="MAGNESIUM-CHELATASE SUBUNIT CHLH, CHLOROPLASTIC"/>
    <property type="match status" value="1"/>
</dbReference>
<dbReference type="InterPro" id="IPR003672">
    <property type="entry name" value="CobN/Mg_chltase"/>
</dbReference>
<feature type="domain" description="CobN/magnesium chelatase" evidence="2">
    <location>
        <begin position="128"/>
        <end position="718"/>
    </location>
</feature>
<evidence type="ECO:0000313" key="3">
    <source>
        <dbReference type="EMBL" id="GAA4439390.1"/>
    </source>
</evidence>
<protein>
    <submittedName>
        <fullName evidence="3">Cobaltochelatase subunit CobN</fullName>
    </submittedName>
</protein>
<evidence type="ECO:0000259" key="2">
    <source>
        <dbReference type="Pfam" id="PF02514"/>
    </source>
</evidence>
<dbReference type="Pfam" id="PF02514">
    <property type="entry name" value="CobN-Mg_chel"/>
    <property type="match status" value="2"/>
</dbReference>
<organism evidence="3 4">
    <name type="scientific">Ravibacter arvi</name>
    <dbReference type="NCBI Taxonomy" id="2051041"/>
    <lineage>
        <taxon>Bacteria</taxon>
        <taxon>Pseudomonadati</taxon>
        <taxon>Bacteroidota</taxon>
        <taxon>Cytophagia</taxon>
        <taxon>Cytophagales</taxon>
        <taxon>Spirosomataceae</taxon>
        <taxon>Ravibacter</taxon>
    </lineage>
</organism>
<sequence>MLRPLAAFTLLWIAKTASAEKISIIVSDSYAAVAYRVSENLEKSLPEFSDKYELKVYSQGHYQERELSHVAESKLIFVYVHQGGLVEQALPQLQEALKRGASVYALGGTPAENAYKELGIVFDRKVLQYFDQGGIENLRNMVLYGLNRRGGWPLPYRDVIGYPASGIYSFEKDTVYLSQKEYIAGYGKHKPGQPWVGFYSFRFEILNGQHRHLHEHIRKLEAAGFNVLPLFGVPLGKTLEQFAYDDQGEPLINLLVSASSLPGSSPEELRHVFEKMNIPVISTIQLDQSKAEWEGSKIGLSVFNRTLHLSRSEISGQIQPTVTGSLETATYPDGTQIKVKTAIPDRVDRLVGRVMAWDSLRRKTNAEKRIALIYYSNPPGKHAIGASYLNVLPQSIQSILERLGREGYDLGDQQPDSSRLFQQIMNYGRNIGNWAPGELQRLATQGHPVKVPVRQYKEWFGQLRPAFQQEVLAKWGPPDSSRIMTWRDDSGEPYFLLPAVWYGKILLAPQPARGWNQDIDKAYHDVTLPPHHQYIAFYLYLQKQFKANAIIHLGTHGTHEWLSGKEAGLNDDDAPEALIGDMVNLYPYIVDDVGEGIQAKRRGMAIIIDHMTPPSDTAGLNPELRELSGLINDYLAAGEKSPVLASSKLEQIWQLAREQGMLKDIGAEGKPDADRIEELEHYLQDIGQKQTPFGMHTFGKSPDSTYARSTAVAIVKRISGLSNEAYQAQVSDMMDRILKSGESELSSLVNALNGGHVRSGQGNDPLRNPASLPTGKNFFAFDPSKIPSKETYNTGSALAEELIAHYRKAHSGEFPEKVTLNLWSVETIRHEGVMESQILRLLGIKPVYDGIGRVKGVEPISRQELGRPRIDVVIIPSGLYRDMFPNVMELLDKAISLAGEADESDNFVRLNIAKLKQTLIEKGIKDEKLAERLASVRMFSVPAGAYGTGVENVVEASDTWETENQVADVYFKRMSHLYGQGFWGDKPETIDITLGKGLSVAMMKKALSGTKALVHSRSSNVYGALDNDDFYQYLGGAALAIRSIDGNTPDVLVTNLSDPSQAGQETLDKFIGREMKTRYLNPRWIREMLDEGYSGGRMISKVTEHLWGWQVTVPDAVDGNKWRQVYETYVEDKYGLDIREKFEKGGNLHAYQVTLARMLETIRKDYWNPGESVLQRLTSEYLSTVEAAGLACSGNVCNNQELTDFVTKIASRIPGQSGPPLASYRQQLADIKSPAETSSSIKNPGQKGNSSADLNPAPQKLENTQPESPSTNTIVEIMGYKMEESVRELFEDREKTENAPSSTVGIVLIIAALLAAFRVRREEL</sequence>
<dbReference type="EMBL" id="BAABEY010000021">
    <property type="protein sequence ID" value="GAA4439390.1"/>
    <property type="molecule type" value="Genomic_DNA"/>
</dbReference>
<feature type="region of interest" description="Disordered" evidence="1">
    <location>
        <begin position="1232"/>
        <end position="1272"/>
    </location>
</feature>
<feature type="compositionally biased region" description="Polar residues" evidence="1">
    <location>
        <begin position="1235"/>
        <end position="1253"/>
    </location>
</feature>
<dbReference type="PANTHER" id="PTHR44119:SF4">
    <property type="entry name" value="AEROBIC COBALTOCHELATASE SUBUNIT COBN"/>
    <property type="match status" value="1"/>
</dbReference>
<gene>
    <name evidence="3" type="ORF">GCM10023091_21440</name>
</gene>
<feature type="domain" description="CobN/magnesium chelatase" evidence="2">
    <location>
        <begin position="726"/>
        <end position="1172"/>
    </location>
</feature>
<evidence type="ECO:0000256" key="1">
    <source>
        <dbReference type="SAM" id="MobiDB-lite"/>
    </source>
</evidence>
<name>A0ABP8LZ84_9BACT</name>
<accession>A0ABP8LZ84</accession>
<dbReference type="CDD" id="cd10150">
    <property type="entry name" value="CobN_like"/>
    <property type="match status" value="1"/>
</dbReference>